<feature type="non-terminal residue" evidence="4">
    <location>
        <position position="227"/>
    </location>
</feature>
<dbReference type="EMBL" id="BARU01032268">
    <property type="protein sequence ID" value="GAH69106.1"/>
    <property type="molecule type" value="Genomic_DNA"/>
</dbReference>
<comment type="caution">
    <text evidence="4">The sequence shown here is derived from an EMBL/GenBank/DDBJ whole genome shotgun (WGS) entry which is preliminary data.</text>
</comment>
<gene>
    <name evidence="4" type="ORF">S03H2_50908</name>
</gene>
<dbReference type="GO" id="GO:0005975">
    <property type="term" value="P:carbohydrate metabolic process"/>
    <property type="evidence" value="ECO:0007669"/>
    <property type="project" value="InterPro"/>
</dbReference>
<dbReference type="InterPro" id="IPR018484">
    <property type="entry name" value="FGGY_N"/>
</dbReference>
<sequence>MNARTYLAVDLGAESGRLIAGNFDGKCLRMQELHRFPNTGVWLGEHLHWDILQLWNEIKRGLALAAQEFGEAVCSLGLDTWGVDFGLLAADDTLIGNPYHYRDHRTDGIMQVAFSRVPKSEIFNQTGNQFIQLNSLYQLLSMAAVNSPALSIAQTFLNMPDLFNFYLTGCKVNEFTISSTTQCYDMRKREWAFDLLAQLGIPTKIFGEVVPPGTILGELRPSLREEL</sequence>
<dbReference type="PANTHER" id="PTHR43095:SF5">
    <property type="entry name" value="XYLULOSE KINASE"/>
    <property type="match status" value="1"/>
</dbReference>
<keyword evidence="1" id="KW-0808">Transferase</keyword>
<name>X1HFZ0_9ZZZZ</name>
<evidence type="ECO:0000256" key="1">
    <source>
        <dbReference type="ARBA" id="ARBA00022679"/>
    </source>
</evidence>
<proteinExistence type="predicted"/>
<evidence type="ECO:0000313" key="4">
    <source>
        <dbReference type="EMBL" id="GAH69106.1"/>
    </source>
</evidence>
<organism evidence="4">
    <name type="scientific">marine sediment metagenome</name>
    <dbReference type="NCBI Taxonomy" id="412755"/>
    <lineage>
        <taxon>unclassified sequences</taxon>
        <taxon>metagenomes</taxon>
        <taxon>ecological metagenomes</taxon>
    </lineage>
</organism>
<feature type="domain" description="Carbohydrate kinase FGGY N-terminal" evidence="3">
    <location>
        <begin position="6"/>
        <end position="225"/>
    </location>
</feature>
<dbReference type="PANTHER" id="PTHR43095">
    <property type="entry name" value="SUGAR KINASE"/>
    <property type="match status" value="1"/>
</dbReference>
<dbReference type="InterPro" id="IPR050406">
    <property type="entry name" value="FGGY_Carb_Kinase"/>
</dbReference>
<dbReference type="GO" id="GO:0016301">
    <property type="term" value="F:kinase activity"/>
    <property type="evidence" value="ECO:0007669"/>
    <property type="project" value="UniProtKB-KW"/>
</dbReference>
<dbReference type="AlphaFoldDB" id="X1HFZ0"/>
<reference evidence="4" key="1">
    <citation type="journal article" date="2014" name="Front. Microbiol.">
        <title>High frequency of phylogenetically diverse reductive dehalogenase-homologous genes in deep subseafloor sedimentary metagenomes.</title>
        <authorList>
            <person name="Kawai M."/>
            <person name="Futagami T."/>
            <person name="Toyoda A."/>
            <person name="Takaki Y."/>
            <person name="Nishi S."/>
            <person name="Hori S."/>
            <person name="Arai W."/>
            <person name="Tsubouchi T."/>
            <person name="Morono Y."/>
            <person name="Uchiyama I."/>
            <person name="Ito T."/>
            <person name="Fujiyama A."/>
            <person name="Inagaki F."/>
            <person name="Takami H."/>
        </authorList>
    </citation>
    <scope>NUCLEOTIDE SEQUENCE</scope>
    <source>
        <strain evidence="4">Expedition CK06-06</strain>
    </source>
</reference>
<dbReference type="Pfam" id="PF00370">
    <property type="entry name" value="FGGY_N"/>
    <property type="match status" value="1"/>
</dbReference>
<accession>X1HFZ0</accession>
<dbReference type="InterPro" id="IPR043129">
    <property type="entry name" value="ATPase_NBD"/>
</dbReference>
<dbReference type="Gene3D" id="3.30.420.40">
    <property type="match status" value="1"/>
</dbReference>
<protein>
    <recommendedName>
        <fullName evidence="3">Carbohydrate kinase FGGY N-terminal domain-containing protein</fullName>
    </recommendedName>
</protein>
<dbReference type="SUPFAM" id="SSF53067">
    <property type="entry name" value="Actin-like ATPase domain"/>
    <property type="match status" value="1"/>
</dbReference>
<keyword evidence="2" id="KW-0418">Kinase</keyword>
<evidence type="ECO:0000256" key="2">
    <source>
        <dbReference type="ARBA" id="ARBA00022777"/>
    </source>
</evidence>
<evidence type="ECO:0000259" key="3">
    <source>
        <dbReference type="Pfam" id="PF00370"/>
    </source>
</evidence>